<keyword evidence="6" id="KW-0418">Kinase</keyword>
<keyword evidence="7" id="KW-0067">ATP-binding</keyword>
<comment type="caution">
    <text evidence="11">The sequence shown here is derived from an EMBL/GenBank/DDBJ whole genome shotgun (WGS) entry which is preliminary data.</text>
</comment>
<keyword evidence="8" id="KW-0289">Folate biosynthesis</keyword>
<evidence type="ECO:0000256" key="9">
    <source>
        <dbReference type="SAM" id="MobiDB-lite"/>
    </source>
</evidence>
<dbReference type="CDD" id="cd00483">
    <property type="entry name" value="HPPK"/>
    <property type="match status" value="1"/>
</dbReference>
<dbReference type="EMBL" id="QYAC01000003">
    <property type="protein sequence ID" value="MBL3679051.1"/>
    <property type="molecule type" value="Genomic_DNA"/>
</dbReference>
<proteinExistence type="predicted"/>
<feature type="domain" description="7,8-dihydro-6-hydroxymethylpterin-pyrophosphokinase" evidence="10">
    <location>
        <begin position="10"/>
        <end position="141"/>
    </location>
</feature>
<evidence type="ECO:0000256" key="6">
    <source>
        <dbReference type="ARBA" id="ARBA00022777"/>
    </source>
</evidence>
<organism evidence="11 12">
    <name type="scientific">Leucobacter chromiireducens subsp. solipictus</name>
    <dbReference type="NCBI Taxonomy" id="398235"/>
    <lineage>
        <taxon>Bacteria</taxon>
        <taxon>Bacillati</taxon>
        <taxon>Actinomycetota</taxon>
        <taxon>Actinomycetes</taxon>
        <taxon>Micrococcales</taxon>
        <taxon>Microbacteriaceae</taxon>
        <taxon>Leucobacter</taxon>
    </lineage>
</organism>
<evidence type="ECO:0000256" key="2">
    <source>
        <dbReference type="ARBA" id="ARBA00005051"/>
    </source>
</evidence>
<dbReference type="Pfam" id="PF01288">
    <property type="entry name" value="HPPK"/>
    <property type="match status" value="1"/>
</dbReference>
<dbReference type="GO" id="GO:0003848">
    <property type="term" value="F:2-amino-4-hydroxy-6-hydroxymethyldihydropteridine diphosphokinase activity"/>
    <property type="evidence" value="ECO:0007669"/>
    <property type="project" value="UniProtKB-EC"/>
</dbReference>
<evidence type="ECO:0000313" key="11">
    <source>
        <dbReference type="EMBL" id="MBL3679051.1"/>
    </source>
</evidence>
<evidence type="ECO:0000313" key="12">
    <source>
        <dbReference type="Proteomes" id="UP001645859"/>
    </source>
</evidence>
<evidence type="ECO:0000259" key="10">
    <source>
        <dbReference type="Pfam" id="PF01288"/>
    </source>
</evidence>
<keyword evidence="4 11" id="KW-0808">Transferase</keyword>
<accession>A0ABS1SGP6</accession>
<gene>
    <name evidence="11" type="primary">folK</name>
    <name evidence="11" type="ORF">D3230_07035</name>
</gene>
<dbReference type="RefSeq" id="WP_202344317.1">
    <property type="nucleotide sequence ID" value="NZ_BAAAPI010000013.1"/>
</dbReference>
<sequence length="188" mass="20245">MIVQLVPVLLAFGANLGDRGETILAGQEALAAEPGIRDLHASPLRETIALTTDGPDPDAPRYLNGVARADTTLTPHQLLDVVQRIEAEHGRTRDVRWGDRTLDIDIILYGGRAIQDDRLTVPHPRAFERDFVLSPWLALDPDAVLMGHGRVADLLARVGDTTRPLAMPASGSGAPEPSAETRGVTDAR</sequence>
<dbReference type="Gene3D" id="3.30.70.560">
    <property type="entry name" value="7,8-Dihydro-6-hydroxymethylpterin-pyrophosphokinase HPPK"/>
    <property type="match status" value="1"/>
</dbReference>
<keyword evidence="12" id="KW-1185">Reference proteome</keyword>
<evidence type="ECO:0000256" key="3">
    <source>
        <dbReference type="ARBA" id="ARBA00013253"/>
    </source>
</evidence>
<dbReference type="PANTHER" id="PTHR43071:SF1">
    <property type="entry name" value="2-AMINO-4-HYDROXY-6-HYDROXYMETHYLDIHYDROPTERIDINE PYROPHOSPHOKINASE"/>
    <property type="match status" value="1"/>
</dbReference>
<dbReference type="InterPro" id="IPR000550">
    <property type="entry name" value="Hppk"/>
</dbReference>
<name>A0ABS1SGP6_9MICO</name>
<reference evidence="11 12" key="1">
    <citation type="submission" date="2018-09" db="EMBL/GenBank/DDBJ databases">
        <title>Comparative genomics of Leucobacter spp.</title>
        <authorList>
            <person name="Reis A.C."/>
            <person name="Kolvenbach B.A."/>
            <person name="Corvini P.F.X."/>
            <person name="Nunes O.C."/>
        </authorList>
    </citation>
    <scope>NUCLEOTIDE SEQUENCE [LARGE SCALE GENOMIC DNA]</scope>
    <source>
        <strain evidence="11 12">TAN 31504</strain>
    </source>
</reference>
<keyword evidence="5" id="KW-0547">Nucleotide-binding</keyword>
<dbReference type="EC" id="2.7.6.3" evidence="3"/>
<evidence type="ECO:0000256" key="1">
    <source>
        <dbReference type="ARBA" id="ARBA00000198"/>
    </source>
</evidence>
<evidence type="ECO:0000256" key="4">
    <source>
        <dbReference type="ARBA" id="ARBA00022679"/>
    </source>
</evidence>
<evidence type="ECO:0000256" key="5">
    <source>
        <dbReference type="ARBA" id="ARBA00022741"/>
    </source>
</evidence>
<dbReference type="InterPro" id="IPR035907">
    <property type="entry name" value="Hppk_sf"/>
</dbReference>
<dbReference type="PANTHER" id="PTHR43071">
    <property type="entry name" value="2-AMINO-4-HYDROXY-6-HYDROXYMETHYLDIHYDROPTERIDINE PYROPHOSPHOKINASE"/>
    <property type="match status" value="1"/>
</dbReference>
<comment type="pathway">
    <text evidence="2">Cofactor biosynthesis; tetrahydrofolate biosynthesis; 2-amino-4-hydroxy-6-hydroxymethyl-7,8-dihydropteridine diphosphate from 7,8-dihydroneopterin triphosphate: step 4/4.</text>
</comment>
<evidence type="ECO:0000256" key="7">
    <source>
        <dbReference type="ARBA" id="ARBA00022840"/>
    </source>
</evidence>
<dbReference type="NCBIfam" id="TIGR01498">
    <property type="entry name" value="folK"/>
    <property type="match status" value="1"/>
</dbReference>
<dbReference type="SUPFAM" id="SSF55083">
    <property type="entry name" value="6-hydroxymethyl-7,8-dihydropterin pyrophosphokinase, HPPK"/>
    <property type="match status" value="1"/>
</dbReference>
<dbReference type="Proteomes" id="UP001645859">
    <property type="component" value="Unassembled WGS sequence"/>
</dbReference>
<feature type="region of interest" description="Disordered" evidence="9">
    <location>
        <begin position="165"/>
        <end position="188"/>
    </location>
</feature>
<protein>
    <recommendedName>
        <fullName evidence="3">2-amino-4-hydroxy-6-hydroxymethyldihydropteridine diphosphokinase</fullName>
        <ecNumber evidence="3">2.7.6.3</ecNumber>
    </recommendedName>
</protein>
<comment type="catalytic activity">
    <reaction evidence="1">
        <text>6-hydroxymethyl-7,8-dihydropterin + ATP = (7,8-dihydropterin-6-yl)methyl diphosphate + AMP + H(+)</text>
        <dbReference type="Rhea" id="RHEA:11412"/>
        <dbReference type="ChEBI" id="CHEBI:15378"/>
        <dbReference type="ChEBI" id="CHEBI:30616"/>
        <dbReference type="ChEBI" id="CHEBI:44841"/>
        <dbReference type="ChEBI" id="CHEBI:72950"/>
        <dbReference type="ChEBI" id="CHEBI:456215"/>
        <dbReference type="EC" id="2.7.6.3"/>
    </reaction>
</comment>
<evidence type="ECO:0000256" key="8">
    <source>
        <dbReference type="ARBA" id="ARBA00022909"/>
    </source>
</evidence>